<dbReference type="KEGG" id="dwd:DSCW_31580"/>
<accession>A0A5K7Z7Q6</accession>
<evidence type="ECO:0000313" key="2">
    <source>
        <dbReference type="EMBL" id="BBO75741.1"/>
    </source>
</evidence>
<dbReference type="InterPro" id="IPR029787">
    <property type="entry name" value="Nucleotide_cyclase"/>
</dbReference>
<feature type="region of interest" description="Disordered" evidence="1">
    <location>
        <begin position="1"/>
        <end position="25"/>
    </location>
</feature>
<dbReference type="SUPFAM" id="SSF55073">
    <property type="entry name" value="Nucleotide cyclase"/>
    <property type="match status" value="1"/>
</dbReference>
<dbReference type="AlphaFoldDB" id="A0A5K7Z7Q6"/>
<name>A0A5K7Z7Q6_9BACT</name>
<dbReference type="Gene3D" id="3.30.70.1230">
    <property type="entry name" value="Nucleotide cyclase"/>
    <property type="match status" value="1"/>
</dbReference>
<sequence length="521" mass="57652">MDPMAPSVTPLSSEPETPDPKDRKWLSGNEVLQETGISKRDLIRFIQLRVLPKSMMRVSAVNGHGRKKSYFSADILGHVSLLKRLRDQGHSIDEIAREMHEAAEGTDTPQPPPSPKSPSADQPVKTTGQEGIPPQINLLVDSIATAAFFVTPDLHIGWIKAGQGDRLSVAIENELANDPTGTVLDIMLRASLKEMVFNWPPLFSFTYRFLQATVPAETFEKMAPMVSLNLEETDSAEGFIPGGGTNGPIDSCPIRLEDEGGQVQLLRFYGIALSEGTLFILDEDRWQEPLPVVRLEDSQGKAVSKDDLDSRKIPFSVLSARLDDSRSIVDTLLPETYFKLMTRIWDESDRVLAFYGGQRAKRSGTEVQYIIPKHANTDPAFDAIRCAFALKEKMREIEESLKADGGWFANIRLNIGVSSGSDHVQQEDLTASMAFLLPGGASDQAFHLSAIAHGGGIWITKSAFGHLSPRQRDRIVFGIYRDDKLIRNIFAQVEDLPHAPDTPPLARAIRSLSVTRIIDFK</sequence>
<evidence type="ECO:0000313" key="3">
    <source>
        <dbReference type="Proteomes" id="UP000427769"/>
    </source>
</evidence>
<reference evidence="2 3" key="1">
    <citation type="submission" date="2019-11" db="EMBL/GenBank/DDBJ databases">
        <title>Comparative genomics of hydrocarbon-degrading Desulfosarcina strains.</title>
        <authorList>
            <person name="Watanabe M."/>
            <person name="Kojima H."/>
            <person name="Fukui M."/>
        </authorList>
    </citation>
    <scope>NUCLEOTIDE SEQUENCE [LARGE SCALE GENOMIC DNA]</scope>
    <source>
        <strain evidence="2 3">PP31</strain>
    </source>
</reference>
<dbReference type="EMBL" id="AP021875">
    <property type="protein sequence ID" value="BBO75741.1"/>
    <property type="molecule type" value="Genomic_DNA"/>
</dbReference>
<organism evidence="2 3">
    <name type="scientific">Desulfosarcina widdelii</name>
    <dbReference type="NCBI Taxonomy" id="947919"/>
    <lineage>
        <taxon>Bacteria</taxon>
        <taxon>Pseudomonadati</taxon>
        <taxon>Thermodesulfobacteriota</taxon>
        <taxon>Desulfobacteria</taxon>
        <taxon>Desulfobacterales</taxon>
        <taxon>Desulfosarcinaceae</taxon>
        <taxon>Desulfosarcina</taxon>
    </lineage>
</organism>
<keyword evidence="3" id="KW-1185">Reference proteome</keyword>
<proteinExistence type="predicted"/>
<dbReference type="Proteomes" id="UP000427769">
    <property type="component" value="Chromosome"/>
</dbReference>
<feature type="region of interest" description="Disordered" evidence="1">
    <location>
        <begin position="102"/>
        <end position="131"/>
    </location>
</feature>
<protein>
    <submittedName>
        <fullName evidence="2">Uncharacterized protein</fullName>
    </submittedName>
</protein>
<evidence type="ECO:0000256" key="1">
    <source>
        <dbReference type="SAM" id="MobiDB-lite"/>
    </source>
</evidence>
<gene>
    <name evidence="2" type="ORF">DSCW_31580</name>
</gene>